<dbReference type="Proteomes" id="UP001500449">
    <property type="component" value="Unassembled WGS sequence"/>
</dbReference>
<evidence type="ECO:0000256" key="1">
    <source>
        <dbReference type="SAM" id="SignalP"/>
    </source>
</evidence>
<accession>A0ABN2NCL9</accession>
<dbReference type="SUPFAM" id="SSF53474">
    <property type="entry name" value="alpha/beta-Hydrolases"/>
    <property type="match status" value="1"/>
</dbReference>
<comment type="caution">
    <text evidence="2">The sequence shown here is derived from an EMBL/GenBank/DDBJ whole genome shotgun (WGS) entry which is preliminary data.</text>
</comment>
<dbReference type="Pfam" id="PF03583">
    <property type="entry name" value="LIP"/>
    <property type="match status" value="1"/>
</dbReference>
<dbReference type="PIRSF" id="PIRSF029171">
    <property type="entry name" value="Esterase_LipA"/>
    <property type="match status" value="1"/>
</dbReference>
<keyword evidence="3" id="KW-1185">Reference proteome</keyword>
<gene>
    <name evidence="2" type="ORF">GCM10009836_47080</name>
</gene>
<sequence length="422" mass="43091">MSVHLPRPVALLVATVVAGAGLTLAAAPAASASAPAPAVSHAAALAQPDQDPFYSVPAHLGATRDGAVLRSRRLPADALAVPSPAAVWQLLYKTRDNAGKPTATVATLLVPTARWTGPGARPLVSYQVPEDGLSTVCAPSYVQRAGAEVAAVSAAQVQFDRQRVADAVSHGWAVVVPDYEGPGSQFLGANAAGYGVLDGIRAARSFAPAHVDRKAPLGLWGYSGGGFATTAAAKKQAAYAPELRISGIAAGGVISDLNRSLQAVSGGALSSYLPFAIASVRNAYPQANVDQYVNASGKSYADAVSHTCLGTAVVTGPHNVSLASLEAQPGSLTAGPFHDFLHSASPVGYAGVPTAPVYMYHGTADELIPVDGARELVAQYRAAGVQVRFVEDAGQNHQGEQQNGIAGAVAFLDERFAAGAHR</sequence>
<feature type="chain" id="PRO_5046769208" evidence="1">
    <location>
        <begin position="26"/>
        <end position="422"/>
    </location>
</feature>
<dbReference type="Gene3D" id="1.10.260.130">
    <property type="match status" value="1"/>
</dbReference>
<evidence type="ECO:0000313" key="2">
    <source>
        <dbReference type="EMBL" id="GAA1861474.1"/>
    </source>
</evidence>
<dbReference type="InterPro" id="IPR005152">
    <property type="entry name" value="Lipase_secreted"/>
</dbReference>
<protein>
    <submittedName>
        <fullName evidence="2">Lipase family protein</fullName>
    </submittedName>
</protein>
<dbReference type="RefSeq" id="WP_344420942.1">
    <property type="nucleotide sequence ID" value="NZ_BAAAQK010000018.1"/>
</dbReference>
<dbReference type="PANTHER" id="PTHR34853">
    <property type="match status" value="1"/>
</dbReference>
<dbReference type="Gene3D" id="3.40.50.1820">
    <property type="entry name" value="alpha/beta hydrolase"/>
    <property type="match status" value="1"/>
</dbReference>
<proteinExistence type="predicted"/>
<dbReference type="InterPro" id="IPR029058">
    <property type="entry name" value="AB_hydrolase_fold"/>
</dbReference>
<organism evidence="2 3">
    <name type="scientific">Pseudonocardia ailaonensis</name>
    <dbReference type="NCBI Taxonomy" id="367279"/>
    <lineage>
        <taxon>Bacteria</taxon>
        <taxon>Bacillati</taxon>
        <taxon>Actinomycetota</taxon>
        <taxon>Actinomycetes</taxon>
        <taxon>Pseudonocardiales</taxon>
        <taxon>Pseudonocardiaceae</taxon>
        <taxon>Pseudonocardia</taxon>
    </lineage>
</organism>
<dbReference type="EMBL" id="BAAAQK010000018">
    <property type="protein sequence ID" value="GAA1861474.1"/>
    <property type="molecule type" value="Genomic_DNA"/>
</dbReference>
<keyword evidence="1" id="KW-0732">Signal</keyword>
<name>A0ABN2NCL9_9PSEU</name>
<evidence type="ECO:0000313" key="3">
    <source>
        <dbReference type="Proteomes" id="UP001500449"/>
    </source>
</evidence>
<dbReference type="PANTHER" id="PTHR34853:SF1">
    <property type="entry name" value="LIPASE 5"/>
    <property type="match status" value="1"/>
</dbReference>
<feature type="signal peptide" evidence="1">
    <location>
        <begin position="1"/>
        <end position="25"/>
    </location>
</feature>
<reference evidence="2 3" key="1">
    <citation type="journal article" date="2019" name="Int. J. Syst. Evol. Microbiol.">
        <title>The Global Catalogue of Microorganisms (GCM) 10K type strain sequencing project: providing services to taxonomists for standard genome sequencing and annotation.</title>
        <authorList>
            <consortium name="The Broad Institute Genomics Platform"/>
            <consortium name="The Broad Institute Genome Sequencing Center for Infectious Disease"/>
            <person name="Wu L."/>
            <person name="Ma J."/>
        </authorList>
    </citation>
    <scope>NUCLEOTIDE SEQUENCE [LARGE SCALE GENOMIC DNA]</scope>
    <source>
        <strain evidence="2 3">JCM 16009</strain>
    </source>
</reference>